<dbReference type="InParanoid" id="A0A0C3GAR7"/>
<dbReference type="HOGENOM" id="CLU_2850482_0_0_1"/>
<organism evidence="1 2">
    <name type="scientific">Piloderma croceum (strain F 1598)</name>
    <dbReference type="NCBI Taxonomy" id="765440"/>
    <lineage>
        <taxon>Eukaryota</taxon>
        <taxon>Fungi</taxon>
        <taxon>Dikarya</taxon>
        <taxon>Basidiomycota</taxon>
        <taxon>Agaricomycotina</taxon>
        <taxon>Agaricomycetes</taxon>
        <taxon>Agaricomycetidae</taxon>
        <taxon>Atheliales</taxon>
        <taxon>Atheliaceae</taxon>
        <taxon>Piloderma</taxon>
    </lineage>
</organism>
<dbReference type="AlphaFoldDB" id="A0A0C3GAR7"/>
<reference evidence="1 2" key="1">
    <citation type="submission" date="2014-04" db="EMBL/GenBank/DDBJ databases">
        <authorList>
            <consortium name="DOE Joint Genome Institute"/>
            <person name="Kuo A."/>
            <person name="Tarkka M."/>
            <person name="Buscot F."/>
            <person name="Kohler A."/>
            <person name="Nagy L.G."/>
            <person name="Floudas D."/>
            <person name="Copeland A."/>
            <person name="Barry K.W."/>
            <person name="Cichocki N."/>
            <person name="Veneault-Fourrey C."/>
            <person name="LaButti K."/>
            <person name="Lindquist E.A."/>
            <person name="Lipzen A."/>
            <person name="Lundell T."/>
            <person name="Morin E."/>
            <person name="Murat C."/>
            <person name="Sun H."/>
            <person name="Tunlid A."/>
            <person name="Henrissat B."/>
            <person name="Grigoriev I.V."/>
            <person name="Hibbett D.S."/>
            <person name="Martin F."/>
            <person name="Nordberg H.P."/>
            <person name="Cantor M.N."/>
            <person name="Hua S.X."/>
        </authorList>
    </citation>
    <scope>NUCLEOTIDE SEQUENCE [LARGE SCALE GENOMIC DNA]</scope>
    <source>
        <strain evidence="1 2">F 1598</strain>
    </source>
</reference>
<evidence type="ECO:0000313" key="1">
    <source>
        <dbReference type="EMBL" id="KIM87726.1"/>
    </source>
</evidence>
<protein>
    <submittedName>
        <fullName evidence="1">Uncharacterized protein</fullName>
    </submittedName>
</protein>
<sequence length="65" mass="7678">MKYSIYGNEYGGNLYPSKYSKKDEELPKDVCRLYIHRGLPSNNRRPTGMISIRSVRRFHSLEAKR</sequence>
<proteinExistence type="predicted"/>
<gene>
    <name evidence="1" type="ORF">PILCRDRAFT_814421</name>
</gene>
<reference evidence="2" key="2">
    <citation type="submission" date="2015-01" db="EMBL/GenBank/DDBJ databases">
        <title>Evolutionary Origins and Diversification of the Mycorrhizal Mutualists.</title>
        <authorList>
            <consortium name="DOE Joint Genome Institute"/>
            <consortium name="Mycorrhizal Genomics Consortium"/>
            <person name="Kohler A."/>
            <person name="Kuo A."/>
            <person name="Nagy L.G."/>
            <person name="Floudas D."/>
            <person name="Copeland A."/>
            <person name="Barry K.W."/>
            <person name="Cichocki N."/>
            <person name="Veneault-Fourrey C."/>
            <person name="LaButti K."/>
            <person name="Lindquist E.A."/>
            <person name="Lipzen A."/>
            <person name="Lundell T."/>
            <person name="Morin E."/>
            <person name="Murat C."/>
            <person name="Riley R."/>
            <person name="Ohm R."/>
            <person name="Sun H."/>
            <person name="Tunlid A."/>
            <person name="Henrissat B."/>
            <person name="Grigoriev I.V."/>
            <person name="Hibbett D.S."/>
            <person name="Martin F."/>
        </authorList>
    </citation>
    <scope>NUCLEOTIDE SEQUENCE [LARGE SCALE GENOMIC DNA]</scope>
    <source>
        <strain evidence="2">F 1598</strain>
    </source>
</reference>
<dbReference type="Proteomes" id="UP000054166">
    <property type="component" value="Unassembled WGS sequence"/>
</dbReference>
<evidence type="ECO:0000313" key="2">
    <source>
        <dbReference type="Proteomes" id="UP000054166"/>
    </source>
</evidence>
<keyword evidence="2" id="KW-1185">Reference proteome</keyword>
<accession>A0A0C3GAR7</accession>
<dbReference type="EMBL" id="KN832978">
    <property type="protein sequence ID" value="KIM87726.1"/>
    <property type="molecule type" value="Genomic_DNA"/>
</dbReference>
<name>A0A0C3GAR7_PILCF</name>